<evidence type="ECO:0000256" key="2">
    <source>
        <dbReference type="ARBA" id="ARBA00009046"/>
    </source>
</evidence>
<dbReference type="GO" id="GO:0004518">
    <property type="term" value="F:nuclease activity"/>
    <property type="evidence" value="ECO:0007669"/>
    <property type="project" value="UniProtKB-KW"/>
</dbReference>
<dbReference type="SMART" id="SM00487">
    <property type="entry name" value="DEXDc"/>
    <property type="match status" value="1"/>
</dbReference>
<dbReference type="SMART" id="SM00490">
    <property type="entry name" value="HELICc"/>
    <property type="match status" value="1"/>
</dbReference>
<dbReference type="Gene3D" id="3.40.50.300">
    <property type="entry name" value="P-loop containing nucleotide triphosphate hydrolases"/>
    <property type="match status" value="2"/>
</dbReference>
<feature type="domain" description="Helicase C-terminal" evidence="12">
    <location>
        <begin position="410"/>
        <end position="575"/>
    </location>
</feature>
<evidence type="ECO:0000259" key="12">
    <source>
        <dbReference type="PROSITE" id="PS51194"/>
    </source>
</evidence>
<dbReference type="NCBIfam" id="TIGR01587">
    <property type="entry name" value="cas3_core"/>
    <property type="match status" value="1"/>
</dbReference>
<keyword evidence="9" id="KW-0051">Antiviral defense</keyword>
<dbReference type="PANTHER" id="PTHR47959">
    <property type="entry name" value="ATP-DEPENDENT RNA HELICASE RHLE-RELATED"/>
    <property type="match status" value="1"/>
</dbReference>
<dbReference type="InterPro" id="IPR027417">
    <property type="entry name" value="P-loop_NTPase"/>
</dbReference>
<evidence type="ECO:0000256" key="6">
    <source>
        <dbReference type="ARBA" id="ARBA00022801"/>
    </source>
</evidence>
<gene>
    <name evidence="14" type="ORF">DESAMIL20_1063</name>
</gene>
<dbReference type="InterPro" id="IPR006474">
    <property type="entry name" value="Helicase_Cas3_CRISPR-ass_core"/>
</dbReference>
<keyword evidence="4" id="KW-0479">Metal-binding</keyword>
<dbReference type="PROSITE" id="PS51643">
    <property type="entry name" value="HD_CAS3"/>
    <property type="match status" value="1"/>
</dbReference>
<sequence length="719" mass="84386">MEKLLDKYYAKSDPPITIFQHNEDLKYRFRQLEPYLPEDKVKRYKDIIYKIIEYHDFGKINKKFQNKIKNGKKEQGEMPHEWLSIAFIDKKLENWLKTFNDDNINFYTLFCYIIANHHTRNKELLVDLAAKLKDAIIKDIPEDIPEDMLDTDYDINKDFNEKVNEYFTNYFTDLIFLKGILHKCDYSASAGIDVEQRYIGNYQTDFINGLKSKNITLKPFQSNAKNLSDKNVILVASTGMGKTEYSMSWINGNKVFYLLGIKIAVNAMYERFKNFFNNNVSLLHGDINYQLLDETDGEKDYEFKLAKIRQFSYPVTIATADQLITSVFKFNGFELHYLTASYSKIIVDEIQSFSPETIACIVVFLQEVSRLGAKFLIMSATIPPFIKDEFQKIACLEEPQLSEERRHKIEIKDYFIENYDFSSVDFNNKKVLIICNTVKKAQSIYEKLKERSVEANLLHARFTKLDKARKEKDILKFANSNNTGVWITTQIVEASLDIDFDLLLTECSTIDSMLQRFGRCYRKRDYCKITPNILIFRYDDISKKIYDAELLERTHKALSKYNGSLLTEKQKQEMINEVFSDIESTKYYQSYSDYKQLLKSGFRTGKVESQELFRKITNEYTVIPEPVYKSNETLINEYISNIDSSKGIKRLEQKEKLFNYCIELHYTELQVFNKHRLLPITIKSNFLRNSGIKILTGVSYDDKEGLKFINDSEKIDNVI</sequence>
<keyword evidence="8" id="KW-0067">ATP-binding</keyword>
<evidence type="ECO:0000313" key="15">
    <source>
        <dbReference type="Proteomes" id="UP000194141"/>
    </source>
</evidence>
<comment type="similarity">
    <text evidence="1">In the N-terminal section; belongs to the CRISPR-associated nuclease Cas3-HD family.</text>
</comment>
<dbReference type="GO" id="GO:0003724">
    <property type="term" value="F:RNA helicase activity"/>
    <property type="evidence" value="ECO:0007669"/>
    <property type="project" value="TreeGrafter"/>
</dbReference>
<reference evidence="14 15" key="1">
    <citation type="journal article" date="2017" name="Front. Microbiol.">
        <title>Genome Sequence of Desulfurella amilsii Strain TR1 and Comparative Genomics of Desulfurellaceae Family.</title>
        <authorList>
            <person name="Florentino A.P."/>
            <person name="Stams A.J."/>
            <person name="Sanchez-Andrea I."/>
        </authorList>
    </citation>
    <scope>NUCLEOTIDE SEQUENCE [LARGE SCALE GENOMIC DNA]</scope>
    <source>
        <strain evidence="14 15">TR1</strain>
    </source>
</reference>
<dbReference type="OrthoDB" id="9810236at2"/>
<organism evidence="14 15">
    <name type="scientific">Desulfurella amilsii</name>
    <dbReference type="NCBI Taxonomy" id="1562698"/>
    <lineage>
        <taxon>Bacteria</taxon>
        <taxon>Pseudomonadati</taxon>
        <taxon>Campylobacterota</taxon>
        <taxon>Desulfurellia</taxon>
        <taxon>Desulfurellales</taxon>
        <taxon>Desulfurellaceae</taxon>
        <taxon>Desulfurella</taxon>
    </lineage>
</organism>
<evidence type="ECO:0000256" key="1">
    <source>
        <dbReference type="ARBA" id="ARBA00006847"/>
    </source>
</evidence>
<keyword evidence="15" id="KW-1185">Reference proteome</keyword>
<evidence type="ECO:0000256" key="5">
    <source>
        <dbReference type="ARBA" id="ARBA00022741"/>
    </source>
</evidence>
<dbReference type="PANTHER" id="PTHR47959:SF16">
    <property type="entry name" value="CRISPR-ASSOCIATED NUCLEASE_HELICASE CAS3-RELATED"/>
    <property type="match status" value="1"/>
</dbReference>
<dbReference type="InterPro" id="IPR050079">
    <property type="entry name" value="DEAD_box_RNA_helicase"/>
</dbReference>
<dbReference type="NCBIfam" id="TIGR01596">
    <property type="entry name" value="cas3_HD"/>
    <property type="match status" value="1"/>
</dbReference>
<comment type="caution">
    <text evidence="14">The sequence shown here is derived from an EMBL/GenBank/DDBJ whole genome shotgun (WGS) entry which is preliminary data.</text>
</comment>
<dbReference type="GO" id="GO:0005829">
    <property type="term" value="C:cytosol"/>
    <property type="evidence" value="ECO:0007669"/>
    <property type="project" value="TreeGrafter"/>
</dbReference>
<dbReference type="AlphaFoldDB" id="A0A1X4XVF2"/>
<dbReference type="GO" id="GO:0005524">
    <property type="term" value="F:ATP binding"/>
    <property type="evidence" value="ECO:0007669"/>
    <property type="project" value="UniProtKB-KW"/>
</dbReference>
<dbReference type="GO" id="GO:0016787">
    <property type="term" value="F:hydrolase activity"/>
    <property type="evidence" value="ECO:0007669"/>
    <property type="project" value="UniProtKB-KW"/>
</dbReference>
<keyword evidence="6" id="KW-0378">Hydrolase</keyword>
<comment type="similarity">
    <text evidence="2">In the central section; belongs to the CRISPR-associated helicase Cas3 family.</text>
</comment>
<accession>A0A1X4XVF2</accession>
<evidence type="ECO:0000256" key="8">
    <source>
        <dbReference type="ARBA" id="ARBA00022840"/>
    </source>
</evidence>
<evidence type="ECO:0000256" key="10">
    <source>
        <dbReference type="ARBA" id="ARBA00038437"/>
    </source>
</evidence>
<feature type="domain" description="HD Cas3-type" evidence="13">
    <location>
        <begin position="11"/>
        <end position="187"/>
    </location>
</feature>
<dbReference type="Pfam" id="PF00270">
    <property type="entry name" value="DEAD"/>
    <property type="match status" value="1"/>
</dbReference>
<dbReference type="PROSITE" id="PS51194">
    <property type="entry name" value="HELICASE_CTER"/>
    <property type="match status" value="1"/>
</dbReference>
<dbReference type="RefSeq" id="WP_086033764.1">
    <property type="nucleotide sequence ID" value="NZ_MDSU01000018.1"/>
</dbReference>
<evidence type="ECO:0000259" key="13">
    <source>
        <dbReference type="PROSITE" id="PS51643"/>
    </source>
</evidence>
<dbReference type="STRING" id="1562698.DESAMIL20_1063"/>
<dbReference type="PROSITE" id="PS51192">
    <property type="entry name" value="HELICASE_ATP_BIND_1"/>
    <property type="match status" value="1"/>
</dbReference>
<dbReference type="InterPro" id="IPR014001">
    <property type="entry name" value="Helicase_ATP-bd"/>
</dbReference>
<dbReference type="SUPFAM" id="SSF52540">
    <property type="entry name" value="P-loop containing nucleoside triphosphate hydrolases"/>
    <property type="match status" value="1"/>
</dbReference>
<evidence type="ECO:0000313" key="14">
    <source>
        <dbReference type="EMBL" id="OSS41510.1"/>
    </source>
</evidence>
<comment type="similarity">
    <text evidence="10">Belongs to the DEAD box helicase family.</text>
</comment>
<dbReference type="InterPro" id="IPR001650">
    <property type="entry name" value="Helicase_C-like"/>
</dbReference>
<keyword evidence="5" id="KW-0547">Nucleotide-binding</keyword>
<feature type="domain" description="Helicase ATP-binding" evidence="11">
    <location>
        <begin position="223"/>
        <end position="400"/>
    </location>
</feature>
<evidence type="ECO:0000256" key="7">
    <source>
        <dbReference type="ARBA" id="ARBA00022806"/>
    </source>
</evidence>
<evidence type="ECO:0000256" key="3">
    <source>
        <dbReference type="ARBA" id="ARBA00022722"/>
    </source>
</evidence>
<evidence type="ECO:0000259" key="11">
    <source>
        <dbReference type="PROSITE" id="PS51192"/>
    </source>
</evidence>
<dbReference type="Gene3D" id="1.10.3210.30">
    <property type="match status" value="1"/>
</dbReference>
<name>A0A1X4XVF2_9BACT</name>
<dbReference type="EMBL" id="MDSU01000018">
    <property type="protein sequence ID" value="OSS41510.1"/>
    <property type="molecule type" value="Genomic_DNA"/>
</dbReference>
<dbReference type="CDD" id="cd09641">
    <property type="entry name" value="Cas3''_I"/>
    <property type="match status" value="1"/>
</dbReference>
<dbReference type="GO" id="GO:0051607">
    <property type="term" value="P:defense response to virus"/>
    <property type="evidence" value="ECO:0007669"/>
    <property type="project" value="UniProtKB-KW"/>
</dbReference>
<dbReference type="GO" id="GO:0046872">
    <property type="term" value="F:metal ion binding"/>
    <property type="evidence" value="ECO:0007669"/>
    <property type="project" value="UniProtKB-KW"/>
</dbReference>
<dbReference type="InterPro" id="IPR038257">
    <property type="entry name" value="CRISPR-assoc_Cas3_HD_sf"/>
</dbReference>
<dbReference type="InterPro" id="IPR011545">
    <property type="entry name" value="DEAD/DEAH_box_helicase_dom"/>
</dbReference>
<keyword evidence="7" id="KW-0347">Helicase</keyword>
<dbReference type="Proteomes" id="UP000194141">
    <property type="component" value="Unassembled WGS sequence"/>
</dbReference>
<protein>
    <submittedName>
        <fullName evidence="14">CRISPR-associated helicase Cas3</fullName>
    </submittedName>
</protein>
<proteinExistence type="inferred from homology"/>
<dbReference type="Pfam" id="PF22590">
    <property type="entry name" value="Cas3-like_C_2"/>
    <property type="match status" value="1"/>
</dbReference>
<dbReference type="InterPro" id="IPR006483">
    <property type="entry name" value="CRISPR-assoc_Cas3_HD"/>
</dbReference>
<dbReference type="GO" id="GO:0003676">
    <property type="term" value="F:nucleic acid binding"/>
    <property type="evidence" value="ECO:0007669"/>
    <property type="project" value="InterPro"/>
</dbReference>
<evidence type="ECO:0000256" key="9">
    <source>
        <dbReference type="ARBA" id="ARBA00023118"/>
    </source>
</evidence>
<evidence type="ECO:0000256" key="4">
    <source>
        <dbReference type="ARBA" id="ARBA00022723"/>
    </source>
</evidence>
<keyword evidence="3" id="KW-0540">Nuclease</keyword>
<dbReference type="InterPro" id="IPR054712">
    <property type="entry name" value="Cas3-like_dom"/>
</dbReference>